<evidence type="ECO:0008006" key="5">
    <source>
        <dbReference type="Google" id="ProtNLM"/>
    </source>
</evidence>
<proteinExistence type="predicted"/>
<reference evidence="3 4" key="1">
    <citation type="submission" date="2016-07" db="EMBL/GenBank/DDBJ databases">
        <title>Pervasive Adenine N6-methylation of Active Genes in Fungi.</title>
        <authorList>
            <consortium name="DOE Joint Genome Institute"/>
            <person name="Mondo S.J."/>
            <person name="Dannebaum R.O."/>
            <person name="Kuo R.C."/>
            <person name="Labutti K."/>
            <person name="Haridas S."/>
            <person name="Kuo A."/>
            <person name="Salamov A."/>
            <person name="Ahrendt S.R."/>
            <person name="Lipzen A."/>
            <person name="Sullivan W."/>
            <person name="Andreopoulos W.B."/>
            <person name="Clum A."/>
            <person name="Lindquist E."/>
            <person name="Daum C."/>
            <person name="Ramamoorthy G.K."/>
            <person name="Gryganskyi A."/>
            <person name="Culley D."/>
            <person name="Magnuson J.K."/>
            <person name="James T.Y."/>
            <person name="O'Malley M.A."/>
            <person name="Stajich J.E."/>
            <person name="Spatafora J.W."/>
            <person name="Visel A."/>
            <person name="Grigoriev I.V."/>
        </authorList>
    </citation>
    <scope>NUCLEOTIDE SEQUENCE [LARGE SCALE GENOMIC DNA]</scope>
    <source>
        <strain evidence="3 4">68-887.2</strain>
    </source>
</reference>
<dbReference type="OrthoDB" id="5582002at2759"/>
<sequence length="262" mass="29286">YRPVSTHTAPSGYGGPKSAIGDSSREEMISVPVLGPEWQKSELHELSRRGQSEIRQEHRGRAWKEWTRDQRGTCGIRWLTRRTLVFALFLFAAALAVTLYFTIPRAPHFTFYEPNPFTVNNSTIEFSRTPTNFSFTGDLNLLADSTSSYLPVHFSNIQATLFDLDTQKIIATGNSGNHKMARGTSEPVVLPVEFSYSAVNTSDTTWNDVYTACGHLWPGTIRPDLKFRLEVKMHIIGLVTKPVSETQISDVACPFELAGNSV</sequence>
<evidence type="ECO:0000256" key="1">
    <source>
        <dbReference type="SAM" id="MobiDB-lite"/>
    </source>
</evidence>
<keyword evidence="2" id="KW-1133">Transmembrane helix</keyword>
<keyword evidence="2" id="KW-0812">Transmembrane</keyword>
<accession>A0A1Y2BLJ5</accession>
<protein>
    <recommendedName>
        <fullName evidence="5">Late embryogenesis abundant protein LEA-2 subgroup domain-containing protein</fullName>
    </recommendedName>
</protein>
<dbReference type="EMBL" id="MCFC01000001">
    <property type="protein sequence ID" value="ORY35457.1"/>
    <property type="molecule type" value="Genomic_DNA"/>
</dbReference>
<dbReference type="InParanoid" id="A0A1Y2BLJ5"/>
<feature type="non-terminal residue" evidence="3">
    <location>
        <position position="1"/>
    </location>
</feature>
<evidence type="ECO:0000313" key="4">
    <source>
        <dbReference type="Proteomes" id="UP000193986"/>
    </source>
</evidence>
<name>A0A1Y2BLJ5_9TREE</name>
<dbReference type="Proteomes" id="UP000193986">
    <property type="component" value="Unassembled WGS sequence"/>
</dbReference>
<organism evidence="3 4">
    <name type="scientific">Naematelia encephala</name>
    <dbReference type="NCBI Taxonomy" id="71784"/>
    <lineage>
        <taxon>Eukaryota</taxon>
        <taxon>Fungi</taxon>
        <taxon>Dikarya</taxon>
        <taxon>Basidiomycota</taxon>
        <taxon>Agaricomycotina</taxon>
        <taxon>Tremellomycetes</taxon>
        <taxon>Tremellales</taxon>
        <taxon>Naemateliaceae</taxon>
        <taxon>Naematelia</taxon>
    </lineage>
</organism>
<keyword evidence="2" id="KW-0472">Membrane</keyword>
<feature type="transmembrane region" description="Helical" evidence="2">
    <location>
        <begin position="84"/>
        <end position="103"/>
    </location>
</feature>
<keyword evidence="4" id="KW-1185">Reference proteome</keyword>
<feature type="region of interest" description="Disordered" evidence="1">
    <location>
        <begin position="1"/>
        <end position="23"/>
    </location>
</feature>
<dbReference type="AlphaFoldDB" id="A0A1Y2BLJ5"/>
<comment type="caution">
    <text evidence="3">The sequence shown here is derived from an EMBL/GenBank/DDBJ whole genome shotgun (WGS) entry which is preliminary data.</text>
</comment>
<dbReference type="STRING" id="71784.A0A1Y2BLJ5"/>
<evidence type="ECO:0000256" key="2">
    <source>
        <dbReference type="SAM" id="Phobius"/>
    </source>
</evidence>
<gene>
    <name evidence="3" type="ORF">BCR39DRAFT_461648</name>
</gene>
<evidence type="ECO:0000313" key="3">
    <source>
        <dbReference type="EMBL" id="ORY35457.1"/>
    </source>
</evidence>